<dbReference type="AlphaFoldDB" id="A0A6C0J561"/>
<organism evidence="1">
    <name type="scientific">viral metagenome</name>
    <dbReference type="NCBI Taxonomy" id="1070528"/>
    <lineage>
        <taxon>unclassified sequences</taxon>
        <taxon>metagenomes</taxon>
        <taxon>organismal metagenomes</taxon>
    </lineage>
</organism>
<evidence type="ECO:0000313" key="1">
    <source>
        <dbReference type="EMBL" id="QHT98773.1"/>
    </source>
</evidence>
<protein>
    <submittedName>
        <fullName evidence="1">Uncharacterized protein</fullName>
    </submittedName>
</protein>
<accession>A0A6C0J561</accession>
<sequence>MFKNKKSILSFVTTRGSWSRWLLCNKSTISTSISNIKNKFGIK</sequence>
<name>A0A6C0J561_9ZZZZ</name>
<dbReference type="EMBL" id="MN740296">
    <property type="protein sequence ID" value="QHT98773.1"/>
    <property type="molecule type" value="Genomic_DNA"/>
</dbReference>
<proteinExistence type="predicted"/>
<reference evidence="1" key="1">
    <citation type="journal article" date="2020" name="Nature">
        <title>Giant virus diversity and host interactions through global metagenomics.</title>
        <authorList>
            <person name="Schulz F."/>
            <person name="Roux S."/>
            <person name="Paez-Espino D."/>
            <person name="Jungbluth S."/>
            <person name="Walsh D.A."/>
            <person name="Denef V.J."/>
            <person name="McMahon K.D."/>
            <person name="Konstantinidis K.T."/>
            <person name="Eloe-Fadrosh E.A."/>
            <person name="Kyrpides N.C."/>
            <person name="Woyke T."/>
        </authorList>
    </citation>
    <scope>NUCLEOTIDE SEQUENCE</scope>
    <source>
        <strain evidence="1">GVMAG-M-3300025676-16</strain>
    </source>
</reference>